<dbReference type="PANTHER" id="PTHR43179:SF7">
    <property type="entry name" value="RHAMNOSYLTRANSFERASE WBBL"/>
    <property type="match status" value="1"/>
</dbReference>
<dbReference type="Pfam" id="PF00535">
    <property type="entry name" value="Glycos_transf_2"/>
    <property type="match status" value="1"/>
</dbReference>
<gene>
    <name evidence="2" type="ORF">K4G66_20115</name>
</gene>
<dbReference type="EMBL" id="CP120682">
    <property type="protein sequence ID" value="WKN34682.1"/>
    <property type="molecule type" value="Genomic_DNA"/>
</dbReference>
<evidence type="ECO:0000259" key="1">
    <source>
        <dbReference type="Pfam" id="PF00535"/>
    </source>
</evidence>
<accession>A0AA49GI97</accession>
<dbReference type="PANTHER" id="PTHR43179">
    <property type="entry name" value="RHAMNOSYLTRANSFERASE WBBL"/>
    <property type="match status" value="1"/>
</dbReference>
<feature type="domain" description="Glycosyltransferase 2-like" evidence="1">
    <location>
        <begin position="7"/>
        <end position="132"/>
    </location>
</feature>
<name>A0AA49GI97_9BACT</name>
<dbReference type="AlphaFoldDB" id="A0AA49GI97"/>
<organism evidence="2">
    <name type="scientific">Roseihalotalea indica</name>
    <dbReference type="NCBI Taxonomy" id="2867963"/>
    <lineage>
        <taxon>Bacteria</taxon>
        <taxon>Pseudomonadati</taxon>
        <taxon>Bacteroidota</taxon>
        <taxon>Cytophagia</taxon>
        <taxon>Cytophagales</taxon>
        <taxon>Catalimonadaceae</taxon>
        <taxon>Roseihalotalea</taxon>
    </lineage>
</organism>
<reference evidence="2" key="1">
    <citation type="journal article" date="2023" name="Comput. Struct. Biotechnol. J.">
        <title>Discovery of a novel marine Bacteroidetes with a rich repertoire of carbohydrate-active enzymes.</title>
        <authorList>
            <person name="Chen B."/>
            <person name="Liu G."/>
            <person name="Chen Q."/>
            <person name="Wang H."/>
            <person name="Liu L."/>
            <person name="Tang K."/>
        </authorList>
    </citation>
    <scope>NUCLEOTIDE SEQUENCE</scope>
    <source>
        <strain evidence="2">TK19036</strain>
    </source>
</reference>
<dbReference type="InterPro" id="IPR029044">
    <property type="entry name" value="Nucleotide-diphossugar_trans"/>
</dbReference>
<dbReference type="SUPFAM" id="SSF53448">
    <property type="entry name" value="Nucleotide-diphospho-sugar transferases"/>
    <property type="match status" value="1"/>
</dbReference>
<reference evidence="2" key="2">
    <citation type="journal article" date="2024" name="Antonie Van Leeuwenhoek">
        <title>Roseihalotalea indica gen. nov., sp. nov., a halophilic Bacteroidetes from mesopelagic Southwest Indian Ocean with higher carbohydrate metabolic potential.</title>
        <authorList>
            <person name="Chen B."/>
            <person name="Zhang M."/>
            <person name="Lin D."/>
            <person name="Ye J."/>
            <person name="Tang K."/>
        </authorList>
    </citation>
    <scope>NUCLEOTIDE SEQUENCE</scope>
    <source>
        <strain evidence="2">TK19036</strain>
    </source>
</reference>
<evidence type="ECO:0000313" key="2">
    <source>
        <dbReference type="EMBL" id="WKN34682.1"/>
    </source>
</evidence>
<dbReference type="CDD" id="cd04186">
    <property type="entry name" value="GT_2_like_c"/>
    <property type="match status" value="1"/>
</dbReference>
<protein>
    <submittedName>
        <fullName evidence="2">Glycosyltransferase family 2 protein</fullName>
    </submittedName>
</protein>
<sequence>MKKLDLTIGIVNYNTSELLKSCILSIIEKTKGVSYRVVVVDNASKDNSVTMLKTEFPEVEVIENKKNVGFPSAVNQAIAISDSRYFLLFNSDAQPLNDAFSTIVDFMDSHPEVGICTPQLYYPNGAPQVSHYPFRYPNERSKWEIAPRMKTLKALVVKERELSIEKDKGVAKKVASNPQPVQRPRGVCFMIKQECIKDIGPMDGNFFIYSDEVDFAWRARNAGWKRYIVPAAKVKHEQGGSTRKMASLMDMIHVQSDYYYFYKHFGIIGWSKVRLSYLAGALLALLLGVLSKSAKSLSEDQQPQKHFADFKALMTLFLLVKKIMPPDAR</sequence>
<dbReference type="Gene3D" id="3.90.550.10">
    <property type="entry name" value="Spore Coat Polysaccharide Biosynthesis Protein SpsA, Chain A"/>
    <property type="match status" value="1"/>
</dbReference>
<dbReference type="InterPro" id="IPR001173">
    <property type="entry name" value="Glyco_trans_2-like"/>
</dbReference>
<proteinExistence type="predicted"/>